<protein>
    <submittedName>
        <fullName evidence="1">Uncharacterized protein</fullName>
    </submittedName>
</protein>
<sequence length="53" mass="5442">MIDAIERVREVCAKALAVKVAGSGEGEAAMAAMASVILRILDGAEPNVRESDG</sequence>
<reference evidence="1 2" key="1">
    <citation type="submission" date="2016-09" db="EMBL/GenBank/DDBJ databases">
        <authorList>
            <person name="Capua I."/>
            <person name="De Benedictis P."/>
            <person name="Joannis T."/>
            <person name="Lombin L.H."/>
            <person name="Cattoli G."/>
        </authorList>
    </citation>
    <scope>NUCLEOTIDE SEQUENCE [LARGE SCALE GENOMIC DNA]</scope>
    <source>
        <strain evidence="1 2">NIO-1002</strain>
    </source>
</reference>
<organism evidence="1 2">
    <name type="scientific">Microbacterium enclense</name>
    <dbReference type="NCBI Taxonomy" id="993073"/>
    <lineage>
        <taxon>Bacteria</taxon>
        <taxon>Bacillati</taxon>
        <taxon>Actinomycetota</taxon>
        <taxon>Actinomycetes</taxon>
        <taxon>Micrococcales</taxon>
        <taxon>Microbacteriaceae</taxon>
        <taxon>Microbacterium</taxon>
    </lineage>
</organism>
<evidence type="ECO:0000313" key="1">
    <source>
        <dbReference type="EMBL" id="SDC70839.1"/>
    </source>
</evidence>
<accession>A0A1G6NSR0</accession>
<dbReference type="RefSeq" id="WP_167345273.1">
    <property type="nucleotide sequence ID" value="NZ_FMYG01000006.1"/>
</dbReference>
<dbReference type="AlphaFoldDB" id="A0A1G6NSR0"/>
<proteinExistence type="predicted"/>
<gene>
    <name evidence="1" type="ORF">SAMN05216418_2838</name>
</gene>
<evidence type="ECO:0000313" key="2">
    <source>
        <dbReference type="Proteomes" id="UP000183203"/>
    </source>
</evidence>
<dbReference type="EMBL" id="FMYG01000006">
    <property type="protein sequence ID" value="SDC70839.1"/>
    <property type="molecule type" value="Genomic_DNA"/>
</dbReference>
<name>A0A1G6NSR0_9MICO</name>
<dbReference type="Proteomes" id="UP000183203">
    <property type="component" value="Unassembled WGS sequence"/>
</dbReference>